<reference evidence="12" key="1">
    <citation type="submission" date="2018-05" db="EMBL/GenBank/DDBJ databases">
        <authorList>
            <person name="Lanie J.A."/>
            <person name="Ng W.-L."/>
            <person name="Kazmierczak K.M."/>
            <person name="Andrzejewski T.M."/>
            <person name="Davidsen T.M."/>
            <person name="Wayne K.J."/>
            <person name="Tettelin H."/>
            <person name="Glass J.I."/>
            <person name="Rusch D."/>
            <person name="Podicherti R."/>
            <person name="Tsui H.-C.T."/>
            <person name="Winkler M.E."/>
        </authorList>
    </citation>
    <scope>NUCLEOTIDE SEQUENCE</scope>
</reference>
<evidence type="ECO:0000256" key="4">
    <source>
        <dbReference type="ARBA" id="ARBA00021898"/>
    </source>
</evidence>
<dbReference type="GO" id="GO:0005886">
    <property type="term" value="C:plasma membrane"/>
    <property type="evidence" value="ECO:0007669"/>
    <property type="project" value="UniProtKB-SubCell"/>
</dbReference>
<dbReference type="SUPFAM" id="SSF101801">
    <property type="entry name" value="Surface presentation of antigens (SPOA)"/>
    <property type="match status" value="1"/>
</dbReference>
<comment type="subcellular location">
    <subcellularLocation>
        <location evidence="1">Bacterial flagellum basal body</location>
    </subcellularLocation>
    <subcellularLocation>
        <location evidence="2">Cell inner membrane</location>
        <topology evidence="2">Peripheral membrane protein</topology>
    </subcellularLocation>
</comment>
<evidence type="ECO:0000259" key="11">
    <source>
        <dbReference type="Pfam" id="PF01052"/>
    </source>
</evidence>
<dbReference type="Pfam" id="PF02154">
    <property type="entry name" value="FliM"/>
    <property type="match status" value="1"/>
</dbReference>
<dbReference type="PRINTS" id="PR00955">
    <property type="entry name" value="FLGMOTORFLIM"/>
</dbReference>
<evidence type="ECO:0000256" key="3">
    <source>
        <dbReference type="ARBA" id="ARBA00011049"/>
    </source>
</evidence>
<dbReference type="PANTHER" id="PTHR30034:SF3">
    <property type="entry name" value="FLAGELLAR MOTOR SWITCH PROTEIN FLIM"/>
    <property type="match status" value="1"/>
</dbReference>
<keyword evidence="8" id="KW-0283">Flagellar rotation</keyword>
<dbReference type="GO" id="GO:0050918">
    <property type="term" value="P:positive chemotaxis"/>
    <property type="evidence" value="ECO:0007669"/>
    <property type="project" value="TreeGrafter"/>
</dbReference>
<dbReference type="PIRSF" id="PIRSF002888">
    <property type="entry name" value="FliM"/>
    <property type="match status" value="1"/>
</dbReference>
<keyword evidence="7" id="KW-0997">Cell inner membrane</keyword>
<dbReference type="PANTHER" id="PTHR30034">
    <property type="entry name" value="FLAGELLAR MOTOR SWITCH PROTEIN FLIM"/>
    <property type="match status" value="1"/>
</dbReference>
<keyword evidence="10" id="KW-0975">Bacterial flagellum</keyword>
<dbReference type="Pfam" id="PF01052">
    <property type="entry name" value="FliMN_C"/>
    <property type="match status" value="1"/>
</dbReference>
<evidence type="ECO:0000256" key="2">
    <source>
        <dbReference type="ARBA" id="ARBA00004417"/>
    </source>
</evidence>
<dbReference type="NCBIfam" id="TIGR01397">
    <property type="entry name" value="fliM_switch"/>
    <property type="match status" value="1"/>
</dbReference>
<name>A0A381TE71_9ZZZZ</name>
<dbReference type="InterPro" id="IPR028976">
    <property type="entry name" value="CheC-like_sf"/>
</dbReference>
<evidence type="ECO:0000256" key="9">
    <source>
        <dbReference type="ARBA" id="ARBA00023136"/>
    </source>
</evidence>
<evidence type="ECO:0000256" key="10">
    <source>
        <dbReference type="ARBA" id="ARBA00023143"/>
    </source>
</evidence>
<dbReference type="SUPFAM" id="SSF103039">
    <property type="entry name" value="CheC-like"/>
    <property type="match status" value="1"/>
</dbReference>
<organism evidence="12">
    <name type="scientific">marine metagenome</name>
    <dbReference type="NCBI Taxonomy" id="408172"/>
    <lineage>
        <taxon>unclassified sequences</taxon>
        <taxon>metagenomes</taxon>
        <taxon>ecological metagenomes</taxon>
    </lineage>
</organism>
<dbReference type="InterPro" id="IPR036429">
    <property type="entry name" value="SpoA-like_sf"/>
</dbReference>
<dbReference type="GO" id="GO:0003774">
    <property type="term" value="F:cytoskeletal motor activity"/>
    <property type="evidence" value="ECO:0007669"/>
    <property type="project" value="InterPro"/>
</dbReference>
<proteinExistence type="inferred from homology"/>
<dbReference type="GO" id="GO:0009425">
    <property type="term" value="C:bacterial-type flagellum basal body"/>
    <property type="evidence" value="ECO:0007669"/>
    <property type="project" value="UniProtKB-SubCell"/>
</dbReference>
<dbReference type="AlphaFoldDB" id="A0A381TE71"/>
<dbReference type="Gene3D" id="2.30.330.10">
    <property type="entry name" value="SpoA-like"/>
    <property type="match status" value="1"/>
</dbReference>
<dbReference type="EMBL" id="UINC01004401">
    <property type="protein sequence ID" value="SVA14054.1"/>
    <property type="molecule type" value="Genomic_DNA"/>
</dbReference>
<dbReference type="GO" id="GO:0071978">
    <property type="term" value="P:bacterial-type flagellum-dependent swarming motility"/>
    <property type="evidence" value="ECO:0007669"/>
    <property type="project" value="TreeGrafter"/>
</dbReference>
<evidence type="ECO:0000256" key="8">
    <source>
        <dbReference type="ARBA" id="ARBA00022779"/>
    </source>
</evidence>
<sequence length="329" mass="36730">MGEEEILSRGEIDALLRGVSDGELETETDEIAENISGVEPFDLTIQEKVIPGRLPTLNIINQMFCELFQNTFSKLMRRPAQVSTVSTDTIKFGDFQRSLPFPSCLHIFRMKPLRGHGLVVVENKLISAVIDTIFGGTGTQKTKITGRDFSSIEIRMINSMIISALEDLEKSWRPVHALTTNLVRSEVNPQFAAIVTPNDIVLVVLFKIEMENISGTLTICLPYAAIEPVIPKLKTEFQSEKMEVDHVWVSRLRAKLLTTELELVAELGTTTMTPQDLMKYKVGDTIILGNDVTDPLLLKIEQIPKFKGFSGVSRGNKAVQLTEKIQREG</sequence>
<accession>A0A381TE71</accession>
<evidence type="ECO:0000256" key="7">
    <source>
        <dbReference type="ARBA" id="ARBA00022519"/>
    </source>
</evidence>
<feature type="domain" description="Flagellar motor switch protein FliN-like C-terminal" evidence="11">
    <location>
        <begin position="255"/>
        <end position="325"/>
    </location>
</feature>
<dbReference type="CDD" id="cd17908">
    <property type="entry name" value="FliM"/>
    <property type="match status" value="1"/>
</dbReference>
<keyword evidence="6" id="KW-0145">Chemotaxis</keyword>
<dbReference type="InterPro" id="IPR001689">
    <property type="entry name" value="Flag_FliM"/>
</dbReference>
<dbReference type="Gene3D" id="3.40.1550.10">
    <property type="entry name" value="CheC-like"/>
    <property type="match status" value="1"/>
</dbReference>
<keyword evidence="9" id="KW-0472">Membrane</keyword>
<protein>
    <recommendedName>
        <fullName evidence="4">Flagellar motor switch protein FliM</fullName>
    </recommendedName>
</protein>
<evidence type="ECO:0000313" key="12">
    <source>
        <dbReference type="EMBL" id="SVA14054.1"/>
    </source>
</evidence>
<comment type="similarity">
    <text evidence="3">Belongs to the FliM family.</text>
</comment>
<evidence type="ECO:0000256" key="6">
    <source>
        <dbReference type="ARBA" id="ARBA00022500"/>
    </source>
</evidence>
<keyword evidence="5" id="KW-1003">Cell membrane</keyword>
<evidence type="ECO:0000256" key="1">
    <source>
        <dbReference type="ARBA" id="ARBA00004117"/>
    </source>
</evidence>
<dbReference type="InterPro" id="IPR001543">
    <property type="entry name" value="FliN-like_C"/>
</dbReference>
<gene>
    <name evidence="12" type="ORF">METZ01_LOCUS66908</name>
</gene>
<evidence type="ECO:0000256" key="5">
    <source>
        <dbReference type="ARBA" id="ARBA00022475"/>
    </source>
</evidence>